<organism evidence="2 3">
    <name type="scientific">Geodermatophilus ruber</name>
    <dbReference type="NCBI Taxonomy" id="504800"/>
    <lineage>
        <taxon>Bacteria</taxon>
        <taxon>Bacillati</taxon>
        <taxon>Actinomycetota</taxon>
        <taxon>Actinomycetes</taxon>
        <taxon>Geodermatophilales</taxon>
        <taxon>Geodermatophilaceae</taxon>
        <taxon>Geodermatophilus</taxon>
    </lineage>
</organism>
<dbReference type="Proteomes" id="UP000199152">
    <property type="component" value="Unassembled WGS sequence"/>
</dbReference>
<reference evidence="2 3" key="1">
    <citation type="submission" date="2016-10" db="EMBL/GenBank/DDBJ databases">
        <authorList>
            <person name="de Groot N.N."/>
        </authorList>
    </citation>
    <scope>NUCLEOTIDE SEQUENCE [LARGE SCALE GENOMIC DNA]</scope>
    <source>
        <strain evidence="2 3">DSM 45317</strain>
    </source>
</reference>
<name>A0A1I4DVA8_9ACTN</name>
<dbReference type="EMBL" id="FOSW01000005">
    <property type="protein sequence ID" value="SFK96983.1"/>
    <property type="molecule type" value="Genomic_DNA"/>
</dbReference>
<dbReference type="InParanoid" id="A0A1I4DVA8"/>
<feature type="transmembrane region" description="Helical" evidence="1">
    <location>
        <begin position="79"/>
        <end position="102"/>
    </location>
</feature>
<dbReference type="RefSeq" id="WP_091323724.1">
    <property type="nucleotide sequence ID" value="NZ_FOSW01000005.1"/>
</dbReference>
<keyword evidence="1" id="KW-1133">Transmembrane helix</keyword>
<evidence type="ECO:0000256" key="1">
    <source>
        <dbReference type="SAM" id="Phobius"/>
    </source>
</evidence>
<protein>
    <submittedName>
        <fullName evidence="2">Uncharacterized protein</fullName>
    </submittedName>
</protein>
<accession>A0A1I4DVA8</accession>
<sequence>MVLELLMIAGVCVLAVPALVLGISGLTRRSGHYSSAAGADRASLVLLVTIRLIAVLLVLALSAITLVSTIGAMIRDVELHGLVAVFFVADLLLAVLVLLTFGRRDRRRARRRATPAAR</sequence>
<feature type="transmembrane region" description="Helical" evidence="1">
    <location>
        <begin position="44"/>
        <end position="67"/>
    </location>
</feature>
<proteinExistence type="predicted"/>
<evidence type="ECO:0000313" key="3">
    <source>
        <dbReference type="Proteomes" id="UP000199152"/>
    </source>
</evidence>
<keyword evidence="3" id="KW-1185">Reference proteome</keyword>
<keyword evidence="1" id="KW-0812">Transmembrane</keyword>
<gene>
    <name evidence="2" type="ORF">SAMN04488085_10545</name>
</gene>
<dbReference type="AlphaFoldDB" id="A0A1I4DVA8"/>
<keyword evidence="1" id="KW-0472">Membrane</keyword>
<feature type="transmembrane region" description="Helical" evidence="1">
    <location>
        <begin position="6"/>
        <end position="23"/>
    </location>
</feature>
<evidence type="ECO:0000313" key="2">
    <source>
        <dbReference type="EMBL" id="SFK96983.1"/>
    </source>
</evidence>
<dbReference type="OrthoDB" id="5197346at2"/>